<feature type="region of interest" description="Disordered" evidence="4">
    <location>
        <begin position="129"/>
        <end position="153"/>
    </location>
</feature>
<feature type="region of interest" description="Disordered" evidence="4">
    <location>
        <begin position="1"/>
        <end position="45"/>
    </location>
</feature>
<dbReference type="InterPro" id="IPR036420">
    <property type="entry name" value="BRCT_dom_sf"/>
</dbReference>
<evidence type="ECO:0000256" key="1">
    <source>
        <dbReference type="ARBA" id="ARBA00004123"/>
    </source>
</evidence>
<evidence type="ECO:0000259" key="5">
    <source>
        <dbReference type="PROSITE" id="PS50172"/>
    </source>
</evidence>
<comment type="caution">
    <text evidence="6">The sequence shown here is derived from an EMBL/GenBank/DDBJ whole genome shotgun (WGS) entry which is preliminary data.</text>
</comment>
<dbReference type="GO" id="GO:0006974">
    <property type="term" value="P:DNA damage response"/>
    <property type="evidence" value="ECO:0007669"/>
    <property type="project" value="UniProtKB-KW"/>
</dbReference>
<dbReference type="SUPFAM" id="SSF52113">
    <property type="entry name" value="BRCT domain"/>
    <property type="match status" value="1"/>
</dbReference>
<reference evidence="6 7" key="1">
    <citation type="journal article" date="2023" name="Hortic Res">
        <title>Pangenome of water caltrop reveals structural variations and asymmetric subgenome divergence after allopolyploidization.</title>
        <authorList>
            <person name="Zhang X."/>
            <person name="Chen Y."/>
            <person name="Wang L."/>
            <person name="Yuan Y."/>
            <person name="Fang M."/>
            <person name="Shi L."/>
            <person name="Lu R."/>
            <person name="Comes H.P."/>
            <person name="Ma Y."/>
            <person name="Chen Y."/>
            <person name="Huang G."/>
            <person name="Zhou Y."/>
            <person name="Zheng Z."/>
            <person name="Qiu Y."/>
        </authorList>
    </citation>
    <scope>NUCLEOTIDE SEQUENCE [LARGE SCALE GENOMIC DNA]</scope>
    <source>
        <strain evidence="6">F231</strain>
    </source>
</reference>
<dbReference type="Proteomes" id="UP001346149">
    <property type="component" value="Unassembled WGS sequence"/>
</dbReference>
<sequence length="1071" mass="119178">MKDMRSFHVGSEEREHIQRESLNLDYEGDTQLLDSQPLNSPSPDNDEIVATTLSDQHFPECTVQYDDTVPVDGESETQILNPDEKPQGVDCYTETQIIDSQGDYIDNLETQLLDEFDTQIIDDCESEELCRTERPGEDNYPIDDDSTSKSIGDSIDKKNMQLSAPCKSGTLKGFTSIRTASVRASGLAAAKACSKQSDSLSSKLLSNGQFSEKAASKVHGHPHVTVSSNFEEEYDQKQASRKLGDRLEDSRDGNKCKVGSSAVRRLFVENDNFKMNGNCTNKRDEDLNIGGLSYVDSQDPCDLSQANALDFVDQFLKDNLDDLNKGLSVGMTAGGKSAPVPSARGPQLLAATIATTGNTGIFDWDDNMEDEGGGDIFCRRKDEFFKGESLIQSRTQLQKKLRGSILDKSRPNNEQLNPQEKTRGLVRPAPTVKFTAQGETRKNIKVRNLSDEFFAVPAGESLRGQTEETCDVGPDTQLAAEAMQTLCQDKSLSEKDERENGELQSILRKGRKKDLDLPTKCTRQFKRRGECNSALRNKSPISLGRSRNTKNCKKKTKVNIREKTSAHTHSDSLDIPCSNRELNNGKLEDKVHEVGKNGGFFTPVAHRTRLSKASTESIRAESRNNLHNETIHVAEIDNHQVKKVQSKQSVRVEGSGEEPVLRRKRSCNEGMVTSSCGKKKTRSSKQKRVINDLIVQMGAEDSSTEADRNKPLSAKIVSTQAEANGSPSKRSKLSKGACITPSCPTPSNNASPVCVGNEYSNKQSCRKNLSWFSLSKEVKSLISSSMPELSPASMDTRRKWRDMADVRVLCSRHLDEDTIKHQKKILAHLGASEASSISNATHFVTDKFVRTRNMLEAIALGKPVVTHLWLESCGQASCFLDEKNYILRDPKKEREIGFSMPTSLSCASKHPLLQDVRVLITMNVKPSKEIISSLVRAVGGQPTERVGRSLMRDDEVPEDLLILSCEEDYDICVPFLEKGSSVYSSELLLNGIVIQKLEYESVFENYIAIRSLTIINASWMMAFSNWLEADIALILTYRHRLFIDKVKTTPSTLWLKKNRRKFVAVATKHGK</sequence>
<dbReference type="EMBL" id="JAXQNO010000006">
    <property type="protein sequence ID" value="KAK4797019.1"/>
    <property type="molecule type" value="Genomic_DNA"/>
</dbReference>
<evidence type="ECO:0000313" key="6">
    <source>
        <dbReference type="EMBL" id="KAK4797019.1"/>
    </source>
</evidence>
<dbReference type="PROSITE" id="PS50172">
    <property type="entry name" value="BRCT"/>
    <property type="match status" value="1"/>
</dbReference>
<proteinExistence type="predicted"/>
<dbReference type="CDD" id="cd18432">
    <property type="entry name" value="BRCT_PAXIP1_rpt6_like"/>
    <property type="match status" value="1"/>
</dbReference>
<dbReference type="PANTHER" id="PTHR23196:SF1">
    <property type="entry name" value="PAX-INTERACTING PROTEIN 1"/>
    <property type="match status" value="1"/>
</dbReference>
<evidence type="ECO:0000256" key="4">
    <source>
        <dbReference type="SAM" id="MobiDB-lite"/>
    </source>
</evidence>
<organism evidence="6 7">
    <name type="scientific">Trapa natans</name>
    <name type="common">Water chestnut</name>
    <dbReference type="NCBI Taxonomy" id="22666"/>
    <lineage>
        <taxon>Eukaryota</taxon>
        <taxon>Viridiplantae</taxon>
        <taxon>Streptophyta</taxon>
        <taxon>Embryophyta</taxon>
        <taxon>Tracheophyta</taxon>
        <taxon>Spermatophyta</taxon>
        <taxon>Magnoliopsida</taxon>
        <taxon>eudicotyledons</taxon>
        <taxon>Gunneridae</taxon>
        <taxon>Pentapetalae</taxon>
        <taxon>rosids</taxon>
        <taxon>malvids</taxon>
        <taxon>Myrtales</taxon>
        <taxon>Lythraceae</taxon>
        <taxon>Trapa</taxon>
    </lineage>
</organism>
<dbReference type="PANTHER" id="PTHR23196">
    <property type="entry name" value="PAX TRANSCRIPTION ACTIVATION DOMAIN INTERACTING PROTEIN"/>
    <property type="match status" value="1"/>
</dbReference>
<dbReference type="InterPro" id="IPR051579">
    <property type="entry name" value="DDR_Transcriptional_Reg"/>
</dbReference>
<evidence type="ECO:0000313" key="7">
    <source>
        <dbReference type="Proteomes" id="UP001346149"/>
    </source>
</evidence>
<feature type="region of interest" description="Disordered" evidence="4">
    <location>
        <begin position="536"/>
        <end position="555"/>
    </location>
</feature>
<name>A0AAN7M211_TRANT</name>
<evidence type="ECO:0000256" key="3">
    <source>
        <dbReference type="ARBA" id="ARBA00023242"/>
    </source>
</evidence>
<dbReference type="Pfam" id="PF16589">
    <property type="entry name" value="BRCT_2"/>
    <property type="match status" value="1"/>
</dbReference>
<feature type="compositionally biased region" description="Polar residues" evidence="4">
    <location>
        <begin position="32"/>
        <end position="43"/>
    </location>
</feature>
<keyword evidence="7" id="KW-1185">Reference proteome</keyword>
<dbReference type="CDD" id="cd17744">
    <property type="entry name" value="BRCT_MDC1_rpt1"/>
    <property type="match status" value="1"/>
</dbReference>
<protein>
    <recommendedName>
        <fullName evidence="5">BRCT domain-containing protein</fullName>
    </recommendedName>
</protein>
<accession>A0AAN7M211</accession>
<comment type="subcellular location">
    <subcellularLocation>
        <location evidence="1">Nucleus</location>
    </subcellularLocation>
</comment>
<keyword evidence="3" id="KW-0539">Nucleus</keyword>
<keyword evidence="2" id="KW-0227">DNA damage</keyword>
<gene>
    <name evidence="6" type="ORF">SAY86_029345</name>
</gene>
<dbReference type="Pfam" id="PF16770">
    <property type="entry name" value="RTT107_BRCT_5"/>
    <property type="match status" value="1"/>
</dbReference>
<evidence type="ECO:0000256" key="2">
    <source>
        <dbReference type="ARBA" id="ARBA00022763"/>
    </source>
</evidence>
<feature type="compositionally biased region" description="Basic and acidic residues" evidence="4">
    <location>
        <begin position="1"/>
        <end position="19"/>
    </location>
</feature>
<feature type="domain" description="BRCT" evidence="5">
    <location>
        <begin position="823"/>
        <end position="887"/>
    </location>
</feature>
<dbReference type="InterPro" id="IPR001357">
    <property type="entry name" value="BRCT_dom"/>
</dbReference>
<dbReference type="AlphaFoldDB" id="A0AAN7M211"/>
<dbReference type="Gene3D" id="3.40.50.10190">
    <property type="entry name" value="BRCT domain"/>
    <property type="match status" value="2"/>
</dbReference>
<dbReference type="SMART" id="SM00292">
    <property type="entry name" value="BRCT"/>
    <property type="match status" value="1"/>
</dbReference>
<dbReference type="GO" id="GO:0005634">
    <property type="term" value="C:nucleus"/>
    <property type="evidence" value="ECO:0007669"/>
    <property type="project" value="UniProtKB-SubCell"/>
</dbReference>